<dbReference type="Proteomes" id="UP000236723">
    <property type="component" value="Unassembled WGS sequence"/>
</dbReference>
<gene>
    <name evidence="2" type="ORF">SAMN04489712_105498</name>
</gene>
<dbReference type="Pfam" id="PF10040">
    <property type="entry name" value="CRISPR_Cas6"/>
    <property type="match status" value="1"/>
</dbReference>
<evidence type="ECO:0000259" key="1">
    <source>
        <dbReference type="Pfam" id="PF10040"/>
    </source>
</evidence>
<feature type="domain" description="CRISPR-associated protein Cas6 C-terminal" evidence="1">
    <location>
        <begin position="112"/>
        <end position="226"/>
    </location>
</feature>
<proteinExistence type="predicted"/>
<dbReference type="EMBL" id="FNVO01000005">
    <property type="protein sequence ID" value="SEG48811.1"/>
    <property type="molecule type" value="Genomic_DNA"/>
</dbReference>
<reference evidence="3" key="1">
    <citation type="submission" date="2016-10" db="EMBL/GenBank/DDBJ databases">
        <authorList>
            <person name="Varghese N."/>
            <person name="Submissions S."/>
        </authorList>
    </citation>
    <scope>NUCLEOTIDE SEQUENCE [LARGE SCALE GENOMIC DNA]</scope>
    <source>
        <strain evidence="3">DSM 43163</strain>
    </source>
</reference>
<name>A0A1H6AJV5_9ACTN</name>
<dbReference type="OrthoDB" id="3210681at2"/>
<dbReference type="RefSeq" id="WP_103938441.1">
    <property type="nucleotide sequence ID" value="NZ_FNVO01000005.1"/>
</dbReference>
<evidence type="ECO:0000313" key="3">
    <source>
        <dbReference type="Proteomes" id="UP000236723"/>
    </source>
</evidence>
<keyword evidence="3" id="KW-1185">Reference proteome</keyword>
<accession>A0A1H6AJV5</accession>
<evidence type="ECO:0000313" key="2">
    <source>
        <dbReference type="EMBL" id="SEG48811.1"/>
    </source>
</evidence>
<dbReference type="InterPro" id="IPR019267">
    <property type="entry name" value="CRISPR-assoc_Cas6_C"/>
</dbReference>
<dbReference type="AlphaFoldDB" id="A0A1H6AJV5"/>
<protein>
    <submittedName>
        <fullName evidence="2">CRISPR-associated protein, Cas6 family</fullName>
    </submittedName>
</protein>
<dbReference type="CDD" id="cd21141">
    <property type="entry name" value="Cas6_III-like"/>
    <property type="match status" value="1"/>
</dbReference>
<organism evidence="2 3">
    <name type="scientific">Thermomonospora echinospora</name>
    <dbReference type="NCBI Taxonomy" id="1992"/>
    <lineage>
        <taxon>Bacteria</taxon>
        <taxon>Bacillati</taxon>
        <taxon>Actinomycetota</taxon>
        <taxon>Actinomycetes</taxon>
        <taxon>Streptosporangiales</taxon>
        <taxon>Thermomonosporaceae</taxon>
        <taxon>Thermomonospora</taxon>
    </lineage>
</organism>
<sequence>MPVSWGLELAGQPSRPLRWRFDVLHAIACRFFEGPDAVHEANEKCFSVRVGENGRRVVLTWLDDRAVPQVVIPGRLQVGSDEEIAVAAAERTAVGFEDIETGPVRTRWRLMVQTPALFRHHGLNYPLPDPQVMFAGLARRYRALRPDAAPDEEVVRQMGRRVATLRYRLRTERFSWHGRTDAGFVGQVELGLARSATTEAARAFTTLGIFAGLAGLGRGTTHGLGSTVVTSDDRQRPP</sequence>
<dbReference type="Gene3D" id="3.30.70.1900">
    <property type="match status" value="1"/>
</dbReference>